<protein>
    <submittedName>
        <fullName evidence="2">Uncharacterized protein</fullName>
    </submittedName>
</protein>
<feature type="compositionally biased region" description="Polar residues" evidence="1">
    <location>
        <begin position="60"/>
        <end position="69"/>
    </location>
</feature>
<feature type="region of interest" description="Disordered" evidence="1">
    <location>
        <begin position="1"/>
        <end position="24"/>
    </location>
</feature>
<keyword evidence="3" id="KW-1185">Reference proteome</keyword>
<evidence type="ECO:0000313" key="2">
    <source>
        <dbReference type="EMBL" id="KAL3769778.1"/>
    </source>
</evidence>
<name>A0ABD3N388_9STRA</name>
<sequence length="220" mass="24019">MPPHIESHSHNEWHHPRSKSTGDIKNSEVVALCGCLDSPLFRDEDDEPIRPLSRLDRRQSNPGLVSAESQELLANETSVNNTAPFVSKIESIIGPESRYYNGEPQPQPAVSRPTEAHKSTAVQAAAPQKPAVAVIKTPASAAQTQIVAQSAQVQAQPSTDATTAATKYNKSKSSRPLMLRITHSVSKKSWRLVKYIGEKGKRFMSLMVNAVDPTRGAYEA</sequence>
<dbReference type="AlphaFoldDB" id="A0ABD3N388"/>
<gene>
    <name evidence="2" type="ORF">ACHAWO_011306</name>
</gene>
<proteinExistence type="predicted"/>
<reference evidence="2 3" key="1">
    <citation type="submission" date="2024-10" db="EMBL/GenBank/DDBJ databases">
        <title>Updated reference genomes for cyclostephanoid diatoms.</title>
        <authorList>
            <person name="Roberts W.R."/>
            <person name="Alverson A.J."/>
        </authorList>
    </citation>
    <scope>NUCLEOTIDE SEQUENCE [LARGE SCALE GENOMIC DNA]</scope>
    <source>
        <strain evidence="2 3">AJA010-31</strain>
    </source>
</reference>
<dbReference type="Proteomes" id="UP001530400">
    <property type="component" value="Unassembled WGS sequence"/>
</dbReference>
<feature type="compositionally biased region" description="Polar residues" evidence="1">
    <location>
        <begin position="157"/>
        <end position="168"/>
    </location>
</feature>
<accession>A0ABD3N388</accession>
<comment type="caution">
    <text evidence="2">The sequence shown here is derived from an EMBL/GenBank/DDBJ whole genome shotgun (WGS) entry which is preliminary data.</text>
</comment>
<feature type="region of interest" description="Disordered" evidence="1">
    <location>
        <begin position="154"/>
        <end position="173"/>
    </location>
</feature>
<evidence type="ECO:0000313" key="3">
    <source>
        <dbReference type="Proteomes" id="UP001530400"/>
    </source>
</evidence>
<dbReference type="EMBL" id="JALLPJ020001325">
    <property type="protein sequence ID" value="KAL3769778.1"/>
    <property type="molecule type" value="Genomic_DNA"/>
</dbReference>
<organism evidence="2 3">
    <name type="scientific">Cyclotella atomus</name>
    <dbReference type="NCBI Taxonomy" id="382360"/>
    <lineage>
        <taxon>Eukaryota</taxon>
        <taxon>Sar</taxon>
        <taxon>Stramenopiles</taxon>
        <taxon>Ochrophyta</taxon>
        <taxon>Bacillariophyta</taxon>
        <taxon>Coscinodiscophyceae</taxon>
        <taxon>Thalassiosirophycidae</taxon>
        <taxon>Stephanodiscales</taxon>
        <taxon>Stephanodiscaceae</taxon>
        <taxon>Cyclotella</taxon>
    </lineage>
</organism>
<evidence type="ECO:0000256" key="1">
    <source>
        <dbReference type="SAM" id="MobiDB-lite"/>
    </source>
</evidence>
<feature type="region of interest" description="Disordered" evidence="1">
    <location>
        <begin position="38"/>
        <end position="69"/>
    </location>
</feature>